<keyword evidence="1" id="KW-0732">Signal</keyword>
<sequence>VFAGAIVMSIHSVLFAAVVGAVVGQENTVSVLQRRVSFQNGNPRDIFTSPSGTLRLIQTLELQDAVSPRSQFEELSSFLLTSKGEEMLATNDNGLFIRMELEPKFDDQFDVSKAFVYPMRDPQGDRLTDEDDLDTARGLAIDGTYGGGGRGELFVSYSEGRRMLKFPIGVDSRTSAEVDISLVLDECRNAPQAIDIMRPDPLLPAYLTMVCDKPTRRCGSIYPAFAYDGDVPIRFEVESDDGFFPVDMAGLSDGSLMILFRGPNSRSGRRTMRIGLASSRDLSLAMRRREGQVTPQIILEVAESDGFNIGRTSGLATREHDDRIFVYIVNDGSPITYLTTFEWIP</sequence>
<accession>A0A7J6SVA8</accession>
<reference evidence="2 3" key="1">
    <citation type="submission" date="2020-04" db="EMBL/GenBank/DDBJ databases">
        <title>Perkinsus olseni comparative genomics.</title>
        <authorList>
            <person name="Bogema D.R."/>
        </authorList>
    </citation>
    <scope>NUCLEOTIDE SEQUENCE [LARGE SCALE GENOMIC DNA]</scope>
    <source>
        <strain evidence="2 3">ATCC PRA-207</strain>
    </source>
</reference>
<gene>
    <name evidence="2" type="ORF">FOZ63_019998</name>
</gene>
<proteinExistence type="predicted"/>
<organism evidence="2 3">
    <name type="scientific">Perkinsus olseni</name>
    <name type="common">Perkinsus atlanticus</name>
    <dbReference type="NCBI Taxonomy" id="32597"/>
    <lineage>
        <taxon>Eukaryota</taxon>
        <taxon>Sar</taxon>
        <taxon>Alveolata</taxon>
        <taxon>Perkinsozoa</taxon>
        <taxon>Perkinsea</taxon>
        <taxon>Perkinsida</taxon>
        <taxon>Perkinsidae</taxon>
        <taxon>Perkinsus</taxon>
    </lineage>
</organism>
<evidence type="ECO:0000256" key="1">
    <source>
        <dbReference type="SAM" id="SignalP"/>
    </source>
</evidence>
<feature type="signal peptide" evidence="1">
    <location>
        <begin position="1"/>
        <end position="24"/>
    </location>
</feature>
<comment type="caution">
    <text evidence="2">The sequence shown here is derived from an EMBL/GenBank/DDBJ whole genome shotgun (WGS) entry which is preliminary data.</text>
</comment>
<dbReference type="Proteomes" id="UP000553632">
    <property type="component" value="Unassembled WGS sequence"/>
</dbReference>
<dbReference type="AlphaFoldDB" id="A0A7J6SVA8"/>
<protein>
    <submittedName>
        <fullName evidence="2">Uncharacterized protein</fullName>
    </submittedName>
</protein>
<evidence type="ECO:0000313" key="3">
    <source>
        <dbReference type="Proteomes" id="UP000553632"/>
    </source>
</evidence>
<feature type="chain" id="PRO_5029469036" evidence="1">
    <location>
        <begin position="25"/>
        <end position="345"/>
    </location>
</feature>
<name>A0A7J6SVA8_PEROL</name>
<keyword evidence="3" id="KW-1185">Reference proteome</keyword>
<dbReference type="EMBL" id="JABANO010015510">
    <property type="protein sequence ID" value="KAF4736761.1"/>
    <property type="molecule type" value="Genomic_DNA"/>
</dbReference>
<evidence type="ECO:0000313" key="2">
    <source>
        <dbReference type="EMBL" id="KAF4736761.1"/>
    </source>
</evidence>
<feature type="non-terminal residue" evidence="2">
    <location>
        <position position="345"/>
    </location>
</feature>